<dbReference type="PANTHER" id="PTHR47706">
    <property type="entry name" value="NMRA-LIKE FAMILY PROTEIN"/>
    <property type="match status" value="1"/>
</dbReference>
<dbReference type="Pfam" id="PF13460">
    <property type="entry name" value="NAD_binding_10"/>
    <property type="match status" value="1"/>
</dbReference>
<keyword evidence="2" id="KW-0521">NADP</keyword>
<evidence type="ECO:0000256" key="1">
    <source>
        <dbReference type="ARBA" id="ARBA00005725"/>
    </source>
</evidence>
<dbReference type="SUPFAM" id="SSF51735">
    <property type="entry name" value="NAD(P)-binding Rossmann-fold domains"/>
    <property type="match status" value="1"/>
</dbReference>
<evidence type="ECO:0000313" key="5">
    <source>
        <dbReference type="EMBL" id="KAF2800975.1"/>
    </source>
</evidence>
<gene>
    <name evidence="5" type="ORF">K505DRAFT_369868</name>
</gene>
<comment type="similarity">
    <text evidence="1">Belongs to the NmrA-type oxidoreductase family. Isoflavone reductase subfamily.</text>
</comment>
<proteinExistence type="inferred from homology"/>
<dbReference type="GO" id="GO:0016491">
    <property type="term" value="F:oxidoreductase activity"/>
    <property type="evidence" value="ECO:0007669"/>
    <property type="project" value="UniProtKB-KW"/>
</dbReference>
<dbReference type="OrthoDB" id="419598at2759"/>
<evidence type="ECO:0000256" key="3">
    <source>
        <dbReference type="ARBA" id="ARBA00023002"/>
    </source>
</evidence>
<name>A0A6A6XY74_9PLEO</name>
<evidence type="ECO:0000259" key="4">
    <source>
        <dbReference type="Pfam" id="PF13460"/>
    </source>
</evidence>
<evidence type="ECO:0000313" key="6">
    <source>
        <dbReference type="Proteomes" id="UP000799757"/>
    </source>
</evidence>
<evidence type="ECO:0000256" key="2">
    <source>
        <dbReference type="ARBA" id="ARBA00022857"/>
    </source>
</evidence>
<feature type="domain" description="NAD(P)-binding" evidence="4">
    <location>
        <begin position="11"/>
        <end position="106"/>
    </location>
</feature>
<keyword evidence="3" id="KW-0560">Oxidoreductase</keyword>
<dbReference type="EMBL" id="MU001740">
    <property type="protein sequence ID" value="KAF2800975.1"/>
    <property type="molecule type" value="Genomic_DNA"/>
</dbReference>
<dbReference type="PANTHER" id="PTHR47706:SF1">
    <property type="entry name" value="CIPA-LIKE, PUTATIVE (AFU_ORTHOLOGUE AFUA_1G12460)-RELATED"/>
    <property type="match status" value="1"/>
</dbReference>
<protein>
    <submittedName>
        <fullName evidence="5">Isoflavone reductase family protein</fullName>
    </submittedName>
</protein>
<reference evidence="5" key="1">
    <citation type="journal article" date="2020" name="Stud. Mycol.">
        <title>101 Dothideomycetes genomes: a test case for predicting lifestyles and emergence of pathogens.</title>
        <authorList>
            <person name="Haridas S."/>
            <person name="Albert R."/>
            <person name="Binder M."/>
            <person name="Bloem J."/>
            <person name="Labutti K."/>
            <person name="Salamov A."/>
            <person name="Andreopoulos B."/>
            <person name="Baker S."/>
            <person name="Barry K."/>
            <person name="Bills G."/>
            <person name="Bluhm B."/>
            <person name="Cannon C."/>
            <person name="Castanera R."/>
            <person name="Culley D."/>
            <person name="Daum C."/>
            <person name="Ezra D."/>
            <person name="Gonzalez J."/>
            <person name="Henrissat B."/>
            <person name="Kuo A."/>
            <person name="Liang C."/>
            <person name="Lipzen A."/>
            <person name="Lutzoni F."/>
            <person name="Magnuson J."/>
            <person name="Mondo S."/>
            <person name="Nolan M."/>
            <person name="Ohm R."/>
            <person name="Pangilinan J."/>
            <person name="Park H.-J."/>
            <person name="Ramirez L."/>
            <person name="Alfaro M."/>
            <person name="Sun H."/>
            <person name="Tritt A."/>
            <person name="Yoshinaga Y."/>
            <person name="Zwiers L.-H."/>
            <person name="Turgeon B."/>
            <person name="Goodwin S."/>
            <person name="Spatafora J."/>
            <person name="Crous P."/>
            <person name="Grigoriev I."/>
        </authorList>
    </citation>
    <scope>NUCLEOTIDE SEQUENCE</scope>
    <source>
        <strain evidence="5">CBS 109.77</strain>
    </source>
</reference>
<dbReference type="Proteomes" id="UP000799757">
    <property type="component" value="Unassembled WGS sequence"/>
</dbReference>
<keyword evidence="6" id="KW-1185">Reference proteome</keyword>
<dbReference type="Gene3D" id="3.40.50.720">
    <property type="entry name" value="NAD(P)-binding Rossmann-like Domain"/>
    <property type="match status" value="1"/>
</dbReference>
<dbReference type="InterPro" id="IPR016040">
    <property type="entry name" value="NAD(P)-bd_dom"/>
</dbReference>
<organism evidence="5 6">
    <name type="scientific">Melanomma pulvis-pyrius CBS 109.77</name>
    <dbReference type="NCBI Taxonomy" id="1314802"/>
    <lineage>
        <taxon>Eukaryota</taxon>
        <taxon>Fungi</taxon>
        <taxon>Dikarya</taxon>
        <taxon>Ascomycota</taxon>
        <taxon>Pezizomycotina</taxon>
        <taxon>Dothideomycetes</taxon>
        <taxon>Pleosporomycetidae</taxon>
        <taxon>Pleosporales</taxon>
        <taxon>Melanommataceae</taxon>
        <taxon>Melanomma</taxon>
    </lineage>
</organism>
<dbReference type="InterPro" id="IPR036291">
    <property type="entry name" value="NAD(P)-bd_dom_sf"/>
</dbReference>
<dbReference type="InterPro" id="IPR051609">
    <property type="entry name" value="NmrA/Isoflavone_reductase-like"/>
</dbReference>
<accession>A0A6A6XY74</accession>
<sequence length="316" mass="34710">MNPIRNIVWSGSGKTGLPILEKVLVTGQFNIKLLVRNPVSTYGVLPSGLSSIHQVDYADHANLVKHLRGEDAVIVFCSFAPGSSFDMKHIALVNAAIEAGVKYFIPSEWALDTAGIMGSTSARYGPTLPTNMVLAPKRVSHNYLLCRAAEGKIRFAAIYAGVLVESCMKTGMLGLDFNTRSANLPDNGVNPFPASSYTTLARAIKSLFGDPKKISNRFYHISDGVLTLKYVFQIVQAESKVPWKRVSYSTDVVREAAMENMQKGVYTAKEFVHSLMTPFFGGLQVFTKLDNEVLGIGEENIVDLREEVVKLAREML</sequence>
<dbReference type="AlphaFoldDB" id="A0A6A6XY74"/>